<feature type="active site" evidence="2">
    <location>
        <position position="211"/>
    </location>
</feature>
<feature type="binding site" evidence="1">
    <location>
        <position position="78"/>
    </location>
    <ligand>
        <name>ATP</name>
        <dbReference type="ChEBI" id="CHEBI:30616"/>
    </ligand>
</feature>
<name>R2QWA9_9ENTE</name>
<feature type="compositionally biased region" description="Basic and acidic residues" evidence="5">
    <location>
        <begin position="1"/>
        <end position="15"/>
    </location>
</feature>
<keyword evidence="10" id="KW-1185">Reference proteome</keyword>
<evidence type="ECO:0000313" key="10">
    <source>
        <dbReference type="Proteomes" id="UP000014148"/>
    </source>
</evidence>
<dbReference type="InterPro" id="IPR025758">
    <property type="entry name" value="Fic/DOC_N"/>
</dbReference>
<sequence length="381" mass="43871">MGRSGRYEETRERHSYRYFAPSPLPPNPELNMNELSNTLAEASEALGRLNMLSEYIPDMSIFLYQYIRKEAVLSSQIEGTQATLEDILDPEIAENKEKLKDVEEVVNYITATNFALELAEQLPLSSRFLKEVHKELMAGVRGQEKNPGEFRHSQNWIGPQGSTVATAKYVPPTVQEMEKALSELESYIHGTDTLHPLVQAALIHYQFETIHPFLDGNGRVGRLLIILFLLEKEVIKTPVLYISLELKRNQFEYYDRMMAVRTTGNYEQWVKFFLEVVTHTAKNATKKIEQLSKLIDVDRAKIGEKRYRSNTVKNIYEFLLKHPLVTVNGLAEYFDLGFVSINNAIRQLEELGIVIQTTRGKRNRVFSYAKYLEILEDDTLV</sequence>
<dbReference type="InterPro" id="IPR026287">
    <property type="entry name" value="SoFic-like"/>
</dbReference>
<dbReference type="PROSITE" id="PS51459">
    <property type="entry name" value="FIDO"/>
    <property type="match status" value="1"/>
</dbReference>
<comment type="caution">
    <text evidence="7">The sequence shown here is derived from an EMBL/GenBank/DDBJ whole genome shotgun (WGS) entry which is preliminary data.</text>
</comment>
<evidence type="ECO:0000313" key="9">
    <source>
        <dbReference type="Proteomes" id="UP000013783"/>
    </source>
</evidence>
<dbReference type="RefSeq" id="WP_010741560.1">
    <property type="nucleotide sequence ID" value="NZ_KB946251.1"/>
</dbReference>
<dbReference type="Proteomes" id="UP000014148">
    <property type="component" value="Unassembled WGS sequence"/>
</dbReference>
<dbReference type="PANTHER" id="PTHR13504:SF38">
    <property type="entry name" value="FIDO DOMAIN-CONTAINING PROTEIN"/>
    <property type="match status" value="1"/>
</dbReference>
<proteinExistence type="predicted"/>
<dbReference type="Proteomes" id="UP000013783">
    <property type="component" value="Unassembled WGS sequence"/>
</dbReference>
<evidence type="ECO:0000256" key="5">
    <source>
        <dbReference type="SAM" id="MobiDB-lite"/>
    </source>
</evidence>
<reference evidence="8 10" key="2">
    <citation type="submission" date="2013-03" db="EMBL/GenBank/DDBJ databases">
        <title>The Genome Sequence of Enterococcus malodoratus ATCC_43197 (PacBio/Illumina hybrid assembly).</title>
        <authorList>
            <consortium name="The Broad Institute Genomics Platform"/>
            <consortium name="The Broad Institute Genome Sequencing Center for Infectious Disease"/>
            <person name="Earl A."/>
            <person name="Russ C."/>
            <person name="Gilmore M."/>
            <person name="Surin D."/>
            <person name="Walker B."/>
            <person name="Young S."/>
            <person name="Zeng Q."/>
            <person name="Gargeya S."/>
            <person name="Fitzgerald M."/>
            <person name="Haas B."/>
            <person name="Abouelleil A."/>
            <person name="Allen A.W."/>
            <person name="Alvarado L."/>
            <person name="Arachchi H.M."/>
            <person name="Berlin A.M."/>
            <person name="Chapman S.B."/>
            <person name="Gainer-Dewar J."/>
            <person name="Goldberg J."/>
            <person name="Griggs A."/>
            <person name="Gujja S."/>
            <person name="Hansen M."/>
            <person name="Howarth C."/>
            <person name="Imamovic A."/>
            <person name="Ireland A."/>
            <person name="Larimer J."/>
            <person name="McCowan C."/>
            <person name="Murphy C."/>
            <person name="Pearson M."/>
            <person name="Poon T.W."/>
            <person name="Priest M."/>
            <person name="Roberts A."/>
            <person name="Saif S."/>
            <person name="Shea T."/>
            <person name="Sisk P."/>
            <person name="Sykes S."/>
            <person name="Wortman J."/>
            <person name="Nusbaum C."/>
            <person name="Birren B."/>
        </authorList>
    </citation>
    <scope>NUCLEOTIDE SEQUENCE [LARGE SCALE GENOMIC DNA]</scope>
    <source>
        <strain evidence="8 10">ATCC 43197</strain>
    </source>
</reference>
<gene>
    <name evidence="8" type="ORF">I585_03098</name>
    <name evidence="7" type="ORF">UAI_02759</name>
</gene>
<feature type="binding site" evidence="1">
    <location>
        <begin position="216"/>
        <end position="222"/>
    </location>
    <ligand>
        <name>ATP</name>
        <dbReference type="ChEBI" id="CHEBI:30616"/>
    </ligand>
</feature>
<keyword evidence="1" id="KW-0547">Nucleotide-binding</keyword>
<evidence type="ECO:0000313" key="8">
    <source>
        <dbReference type="EMBL" id="EOT67577.1"/>
    </source>
</evidence>
<dbReference type="STRING" id="71451.RV07_GL003982"/>
<dbReference type="Gene3D" id="1.10.3290.10">
    <property type="entry name" value="Fido-like domain"/>
    <property type="match status" value="1"/>
</dbReference>
<dbReference type="GO" id="GO:0005524">
    <property type="term" value="F:ATP binding"/>
    <property type="evidence" value="ECO:0007669"/>
    <property type="project" value="UniProtKB-KW"/>
</dbReference>
<dbReference type="InterPro" id="IPR040198">
    <property type="entry name" value="Fido_containing"/>
</dbReference>
<dbReference type="PANTHER" id="PTHR13504">
    <property type="entry name" value="FIDO DOMAIN-CONTAINING PROTEIN DDB_G0283145"/>
    <property type="match status" value="1"/>
</dbReference>
<dbReference type="AlphaFoldDB" id="R2QWA9"/>
<feature type="binding site" evidence="1">
    <location>
        <position position="211"/>
    </location>
    <ligand>
        <name>ATP</name>
        <dbReference type="ChEBI" id="CHEBI:30616"/>
    </ligand>
</feature>
<dbReference type="PIRSF" id="PIRSF038925">
    <property type="entry name" value="AMP-prot_trans"/>
    <property type="match status" value="1"/>
</dbReference>
<dbReference type="InterPro" id="IPR036388">
    <property type="entry name" value="WH-like_DNA-bd_sf"/>
</dbReference>
<dbReference type="SUPFAM" id="SSF140931">
    <property type="entry name" value="Fic-like"/>
    <property type="match status" value="1"/>
</dbReference>
<evidence type="ECO:0000256" key="4">
    <source>
        <dbReference type="SAM" id="Coils"/>
    </source>
</evidence>
<feature type="region of interest" description="Disordered" evidence="5">
    <location>
        <begin position="1"/>
        <end position="27"/>
    </location>
</feature>
<dbReference type="OrthoDB" id="9813719at2"/>
<evidence type="ECO:0000256" key="1">
    <source>
        <dbReference type="PIRSR" id="PIRSR038925-1"/>
    </source>
</evidence>
<dbReference type="EMBL" id="AJAK01000019">
    <property type="protein sequence ID" value="EOH75750.1"/>
    <property type="molecule type" value="Genomic_DNA"/>
</dbReference>
<dbReference type="eggNOG" id="COG3177">
    <property type="taxonomic scope" value="Bacteria"/>
</dbReference>
<evidence type="ECO:0000256" key="3">
    <source>
        <dbReference type="PIRSR" id="PIRSR640198-2"/>
    </source>
</evidence>
<feature type="binding site" evidence="3">
    <location>
        <begin position="253"/>
        <end position="254"/>
    </location>
    <ligand>
        <name>ATP</name>
        <dbReference type="ChEBI" id="CHEBI:30616"/>
    </ligand>
</feature>
<dbReference type="Gene3D" id="1.10.10.10">
    <property type="entry name" value="Winged helix-like DNA-binding domain superfamily/Winged helix DNA-binding domain"/>
    <property type="match status" value="1"/>
</dbReference>
<feature type="domain" description="Fido" evidence="6">
    <location>
        <begin position="124"/>
        <end position="275"/>
    </location>
</feature>
<dbReference type="SUPFAM" id="SSF46785">
    <property type="entry name" value="Winged helix' DNA-binding domain"/>
    <property type="match status" value="1"/>
</dbReference>
<evidence type="ECO:0000259" key="6">
    <source>
        <dbReference type="PROSITE" id="PS51459"/>
    </source>
</evidence>
<dbReference type="GeneID" id="79786198"/>
<organism evidence="7 9">
    <name type="scientific">Enterococcus malodoratus ATCC 43197</name>
    <dbReference type="NCBI Taxonomy" id="1158601"/>
    <lineage>
        <taxon>Bacteria</taxon>
        <taxon>Bacillati</taxon>
        <taxon>Bacillota</taxon>
        <taxon>Bacilli</taxon>
        <taxon>Lactobacillales</taxon>
        <taxon>Enterococcaceae</taxon>
        <taxon>Enterococcus</taxon>
    </lineage>
</organism>
<dbReference type="InterPro" id="IPR003812">
    <property type="entry name" value="Fido"/>
</dbReference>
<dbReference type="Pfam" id="PF13784">
    <property type="entry name" value="Fic_N"/>
    <property type="match status" value="1"/>
</dbReference>
<keyword evidence="1" id="KW-0067">ATP-binding</keyword>
<feature type="binding site" evidence="1">
    <location>
        <position position="253"/>
    </location>
    <ligand>
        <name>ATP</name>
        <dbReference type="ChEBI" id="CHEBI:30616"/>
    </ligand>
</feature>
<dbReference type="InterPro" id="IPR036597">
    <property type="entry name" value="Fido-like_dom_sf"/>
</dbReference>
<keyword evidence="4" id="KW-0175">Coiled coil</keyword>
<feature type="coiled-coil region" evidence="4">
    <location>
        <begin position="274"/>
        <end position="301"/>
    </location>
</feature>
<evidence type="ECO:0000313" key="7">
    <source>
        <dbReference type="EMBL" id="EOH75750.1"/>
    </source>
</evidence>
<dbReference type="Pfam" id="PF02661">
    <property type="entry name" value="Fic"/>
    <property type="match status" value="1"/>
</dbReference>
<dbReference type="PATRIC" id="fig|1158601.3.peg.2720"/>
<feature type="binding site" evidence="3">
    <location>
        <begin position="215"/>
        <end position="222"/>
    </location>
    <ligand>
        <name>ATP</name>
        <dbReference type="ChEBI" id="CHEBI:30616"/>
    </ligand>
</feature>
<accession>R2QWA9</accession>
<dbReference type="InterPro" id="IPR036390">
    <property type="entry name" value="WH_DNA-bd_sf"/>
</dbReference>
<protein>
    <recommendedName>
        <fullName evidence="6">Fido domain-containing protein</fullName>
    </recommendedName>
</protein>
<evidence type="ECO:0000256" key="2">
    <source>
        <dbReference type="PIRSR" id="PIRSR640198-1"/>
    </source>
</evidence>
<reference evidence="7 9" key="1">
    <citation type="submission" date="2013-02" db="EMBL/GenBank/DDBJ databases">
        <title>The Genome Sequence of Enterococcus malodoratus ATCC_43197.</title>
        <authorList>
            <consortium name="The Broad Institute Genome Sequencing Platform"/>
            <consortium name="The Broad Institute Genome Sequencing Center for Infectious Disease"/>
            <person name="Earl A.M."/>
            <person name="Gilmore M.S."/>
            <person name="Lebreton F."/>
            <person name="Walker B."/>
            <person name="Young S.K."/>
            <person name="Zeng Q."/>
            <person name="Gargeya S."/>
            <person name="Fitzgerald M."/>
            <person name="Haas B."/>
            <person name="Abouelleil A."/>
            <person name="Alvarado L."/>
            <person name="Arachchi H.M."/>
            <person name="Berlin A.M."/>
            <person name="Chapman S.B."/>
            <person name="Dewar J."/>
            <person name="Goldberg J."/>
            <person name="Griggs A."/>
            <person name="Gujja S."/>
            <person name="Hansen M."/>
            <person name="Howarth C."/>
            <person name="Imamovic A."/>
            <person name="Larimer J."/>
            <person name="McCowan C."/>
            <person name="Murphy C."/>
            <person name="Neiman D."/>
            <person name="Pearson M."/>
            <person name="Priest M."/>
            <person name="Roberts A."/>
            <person name="Saif S."/>
            <person name="Shea T."/>
            <person name="Sisk P."/>
            <person name="Sykes S."/>
            <person name="Wortman J."/>
            <person name="Nusbaum C."/>
            <person name="Birren B."/>
        </authorList>
    </citation>
    <scope>NUCLEOTIDE SEQUENCE [LARGE SCALE GENOMIC DNA]</scope>
    <source>
        <strain evidence="7 9">ATCC 43197</strain>
    </source>
</reference>
<dbReference type="EMBL" id="ASWA01000003">
    <property type="protein sequence ID" value="EOT67577.1"/>
    <property type="molecule type" value="Genomic_DNA"/>
</dbReference>